<name>U2CQR3_9BACE</name>
<proteinExistence type="predicted"/>
<comment type="caution">
    <text evidence="1">The sequence shown here is derived from an EMBL/GenBank/DDBJ whole genome shotgun (WGS) entry which is preliminary data.</text>
</comment>
<organism evidence="1 2">
    <name type="scientific">Bacteroides pyogenes F0041</name>
    <dbReference type="NCBI Taxonomy" id="1321819"/>
    <lineage>
        <taxon>Bacteria</taxon>
        <taxon>Pseudomonadati</taxon>
        <taxon>Bacteroidota</taxon>
        <taxon>Bacteroidia</taxon>
        <taxon>Bacteroidales</taxon>
        <taxon>Bacteroidaceae</taxon>
        <taxon>Bacteroides</taxon>
    </lineage>
</organism>
<dbReference type="EMBL" id="AWSV01000054">
    <property type="protein sequence ID" value="ERI86408.1"/>
    <property type="molecule type" value="Genomic_DNA"/>
</dbReference>
<accession>U2CQR3</accession>
<dbReference type="Proteomes" id="UP000016496">
    <property type="component" value="Unassembled WGS sequence"/>
</dbReference>
<evidence type="ECO:0000313" key="2">
    <source>
        <dbReference type="Proteomes" id="UP000016496"/>
    </source>
</evidence>
<gene>
    <name evidence="1" type="ORF">HMPREF1981_00918</name>
</gene>
<evidence type="ECO:0000313" key="1">
    <source>
        <dbReference type="EMBL" id="ERI86408.1"/>
    </source>
</evidence>
<sequence length="43" mass="5471">MVDIYAQRDRYIWLPRWIYMNNETALYDDYIYLSYTNKTNKKQ</sequence>
<dbReference type="AlphaFoldDB" id="U2CQR3"/>
<protein>
    <submittedName>
        <fullName evidence="1">Uncharacterized protein</fullName>
    </submittedName>
</protein>
<reference evidence="1 2" key="1">
    <citation type="submission" date="2013-08" db="EMBL/GenBank/DDBJ databases">
        <authorList>
            <person name="Weinstock G."/>
            <person name="Sodergren E."/>
            <person name="Wylie T."/>
            <person name="Fulton L."/>
            <person name="Fulton R."/>
            <person name="Fronick C."/>
            <person name="O'Laughlin M."/>
            <person name="Godfrey J."/>
            <person name="Miner T."/>
            <person name="Herter B."/>
            <person name="Appelbaum E."/>
            <person name="Cordes M."/>
            <person name="Lek S."/>
            <person name="Wollam A."/>
            <person name="Pepin K.H."/>
            <person name="Palsikar V.B."/>
            <person name="Mitreva M."/>
            <person name="Wilson R.K."/>
        </authorList>
    </citation>
    <scope>NUCLEOTIDE SEQUENCE [LARGE SCALE GENOMIC DNA]</scope>
    <source>
        <strain evidence="1 2">F0041</strain>
    </source>
</reference>
<dbReference type="HOGENOM" id="CLU_3229844_0_0_10"/>